<keyword evidence="6" id="KW-1133">Transmembrane helix</keyword>
<protein>
    <recommendedName>
        <fullName evidence="9">Tetratricopeptide repeat protein</fullName>
    </recommendedName>
</protein>
<reference evidence="7 8" key="1">
    <citation type="submission" date="2018-03" db="EMBL/GenBank/DDBJ databases">
        <title>Aeromonas veronii whole genome sequencing and analysis.</title>
        <authorList>
            <person name="Xie H."/>
            <person name="Liu T."/>
            <person name="Wang K."/>
        </authorList>
    </citation>
    <scope>NUCLEOTIDE SEQUENCE [LARGE SCALE GENOMIC DNA]</scope>
    <source>
        <strain evidence="7 8">XH.VA.1</strain>
    </source>
</reference>
<dbReference type="PANTHER" id="PTHR46630">
    <property type="entry name" value="TETRATRICOPEPTIDE REPEAT PROTEIN 29"/>
    <property type="match status" value="1"/>
</dbReference>
<comment type="caution">
    <text evidence="7">The sequence shown here is derived from an EMBL/GenBank/DDBJ whole genome shotgun (WGS) entry which is preliminary data.</text>
</comment>
<keyword evidence="2" id="KW-0963">Cytoplasm</keyword>
<evidence type="ECO:0000256" key="1">
    <source>
        <dbReference type="ARBA" id="ARBA00004496"/>
    </source>
</evidence>
<dbReference type="EMBL" id="PZKL01000012">
    <property type="protein sequence ID" value="PTH82344.1"/>
    <property type="molecule type" value="Genomic_DNA"/>
</dbReference>
<evidence type="ECO:0000256" key="5">
    <source>
        <dbReference type="ARBA" id="ARBA00038253"/>
    </source>
</evidence>
<dbReference type="PANTHER" id="PTHR46630:SF1">
    <property type="entry name" value="TETRATRICOPEPTIDE REPEAT PROTEIN 29"/>
    <property type="match status" value="1"/>
</dbReference>
<dbReference type="SUPFAM" id="SSF48452">
    <property type="entry name" value="TPR-like"/>
    <property type="match status" value="2"/>
</dbReference>
<accession>A0A2T4N6B1</accession>
<keyword evidence="4" id="KW-0802">TPR repeat</keyword>
<keyword evidence="6" id="KW-0812">Transmembrane</keyword>
<evidence type="ECO:0008006" key="9">
    <source>
        <dbReference type="Google" id="ProtNLM"/>
    </source>
</evidence>
<dbReference type="GO" id="GO:0005737">
    <property type="term" value="C:cytoplasm"/>
    <property type="evidence" value="ECO:0007669"/>
    <property type="project" value="UniProtKB-SubCell"/>
</dbReference>
<dbReference type="InterPro" id="IPR019734">
    <property type="entry name" value="TPR_rpt"/>
</dbReference>
<dbReference type="Gene3D" id="1.25.40.10">
    <property type="entry name" value="Tetratricopeptide repeat domain"/>
    <property type="match status" value="1"/>
</dbReference>
<evidence type="ECO:0000256" key="3">
    <source>
        <dbReference type="ARBA" id="ARBA00022737"/>
    </source>
</evidence>
<name>A0A2T4N6B1_AERVE</name>
<dbReference type="RefSeq" id="WP_107682452.1">
    <property type="nucleotide sequence ID" value="NZ_CAWQUB010000001.1"/>
</dbReference>
<evidence type="ECO:0000313" key="8">
    <source>
        <dbReference type="Proteomes" id="UP000241986"/>
    </source>
</evidence>
<dbReference type="AlphaFoldDB" id="A0A2T4N6B1"/>
<organism evidence="7 8">
    <name type="scientific">Aeromonas veronii</name>
    <dbReference type="NCBI Taxonomy" id="654"/>
    <lineage>
        <taxon>Bacteria</taxon>
        <taxon>Pseudomonadati</taxon>
        <taxon>Pseudomonadota</taxon>
        <taxon>Gammaproteobacteria</taxon>
        <taxon>Aeromonadales</taxon>
        <taxon>Aeromonadaceae</taxon>
        <taxon>Aeromonas</taxon>
    </lineage>
</organism>
<dbReference type="Proteomes" id="UP000241986">
    <property type="component" value="Unassembled WGS sequence"/>
</dbReference>
<feature type="transmembrane region" description="Helical" evidence="6">
    <location>
        <begin position="483"/>
        <end position="506"/>
    </location>
</feature>
<comment type="subcellular location">
    <subcellularLocation>
        <location evidence="1">Cytoplasm</location>
    </subcellularLocation>
</comment>
<dbReference type="InterPro" id="IPR011990">
    <property type="entry name" value="TPR-like_helical_dom_sf"/>
</dbReference>
<dbReference type="InterPro" id="IPR051476">
    <property type="entry name" value="Bac_ResReg_Asp_Phosphatase"/>
</dbReference>
<evidence type="ECO:0000256" key="4">
    <source>
        <dbReference type="ARBA" id="ARBA00022803"/>
    </source>
</evidence>
<dbReference type="SMART" id="SM00028">
    <property type="entry name" value="TPR"/>
    <property type="match status" value="5"/>
</dbReference>
<proteinExistence type="inferred from homology"/>
<sequence>MNQLFFLAMMMSSLSAPNLDLDKEQLSIDLQQAQSMVLTDPARCVQITTAFLTRAANNPQQIISNRQEFGYREPILSYSTAAQTIGAHLLKGECLLQLGQYQATQQALDKAMALADKERQPELKAHGLYLKIRSQALKPDNQSTSRALMDQLDEQLAIPTLKQSQLQIYGRLQRTSYDIENQHFDDAKAHLADARIWAAKTPNPLASAWVSAISGDLYRALQQPQLALGEYIDAQQQAKSLNDPLFLGLLSNQIVKLYQQEQEPLKALQYANEAANYFHSIGNPSLLCDSLMVLARLNREQGDLNMALVYFFNALDLLDEGSNRPQASLLKYEIGKTYLQSGNLSLASNYLNAARQSHELSDAKEPLIDTLLLLGELYLKKQEAAIAILQLENARALANQLGDTRRQYEVFRLLSLAYEQKGYLRQALDSYKRFHRLGEEVRQQEQAMEQAAIRDNYVQVERVQHIKELEQRLNNSQHQQERYLWSSITTSLLLALFIYLFFTLWLKLRTARLQLKRTNEALLIEPRSGLANWQRLMNRWPREMAKRQLKSDRWYLSEQPSSEFDDKLHYLLFRVPFLVNTLERHGYQASREIEQAFGAYMETLTPQDGRIYDLREGHMLYVVPQRHVTNLHQLAGDLLTAIAAFPCSYPLDRQISLGIVSHPFLPKAATALDHNGLFDLCYLALSGAIQLSEKCQQNAWLELAAIDCQQAAFFNGDVWQCGLMAIDKGLVKVNSSHEKQWVNWPSLARKPAADNHQEIM</sequence>
<evidence type="ECO:0000256" key="6">
    <source>
        <dbReference type="SAM" id="Phobius"/>
    </source>
</evidence>
<evidence type="ECO:0000313" key="7">
    <source>
        <dbReference type="EMBL" id="PTH82344.1"/>
    </source>
</evidence>
<evidence type="ECO:0000256" key="2">
    <source>
        <dbReference type="ARBA" id="ARBA00022490"/>
    </source>
</evidence>
<gene>
    <name evidence="7" type="ORF">DAA48_02945</name>
</gene>
<keyword evidence="3" id="KW-0677">Repeat</keyword>
<comment type="similarity">
    <text evidence="5">Belongs to the Rap family.</text>
</comment>
<keyword evidence="6" id="KW-0472">Membrane</keyword>